<keyword evidence="3" id="KW-0808">Transferase</keyword>
<dbReference type="InterPro" id="IPR004358">
    <property type="entry name" value="Sig_transdc_His_kin-like_C"/>
</dbReference>
<sequence>MTSGKTSNLFELILASSIHDIKNSISLLLNKVDSLTTGLQVGCPLNSEQQLIQQQGTEIQQNLIRLLAIYRIQNKQYFLNVEEHYLNDYLNEILEPQIAACLANNIIVKLFCDNNLYAYFDRELITGLMYNIIGNASRYAHSKIDIQVNVNKNKQLFITISDDGPGYPSQLLDTTLSENSIISFDSGNTGLGLTFCSMIAEMHTNKNSHGYIQLSNQGIRQGACFTLFLP</sequence>
<dbReference type="PANTHER" id="PTHR43547:SF2">
    <property type="entry name" value="HYBRID SIGNAL TRANSDUCTION HISTIDINE KINASE C"/>
    <property type="match status" value="1"/>
</dbReference>
<name>A0A3B0Y866_9ZZZZ</name>
<evidence type="ECO:0000313" key="3">
    <source>
        <dbReference type="EMBL" id="VAW76985.1"/>
    </source>
</evidence>
<evidence type="ECO:0000259" key="2">
    <source>
        <dbReference type="PROSITE" id="PS50109"/>
    </source>
</evidence>
<dbReference type="Pfam" id="PF02518">
    <property type="entry name" value="HATPase_c"/>
    <property type="match status" value="1"/>
</dbReference>
<dbReference type="SUPFAM" id="SSF55874">
    <property type="entry name" value="ATPase domain of HSP90 chaperone/DNA topoisomerase II/histidine kinase"/>
    <property type="match status" value="1"/>
</dbReference>
<keyword evidence="1" id="KW-0597">Phosphoprotein</keyword>
<evidence type="ECO:0000256" key="1">
    <source>
        <dbReference type="ARBA" id="ARBA00022553"/>
    </source>
</evidence>
<accession>A0A3B0Y866</accession>
<dbReference type="PROSITE" id="PS50109">
    <property type="entry name" value="HIS_KIN"/>
    <property type="match status" value="1"/>
</dbReference>
<keyword evidence="3" id="KW-0418">Kinase</keyword>
<dbReference type="EMBL" id="UOFL01000116">
    <property type="protein sequence ID" value="VAW76985.1"/>
    <property type="molecule type" value="Genomic_DNA"/>
</dbReference>
<dbReference type="Gene3D" id="3.30.565.10">
    <property type="entry name" value="Histidine kinase-like ATPase, C-terminal domain"/>
    <property type="match status" value="1"/>
</dbReference>
<dbReference type="SMART" id="SM00387">
    <property type="entry name" value="HATPase_c"/>
    <property type="match status" value="1"/>
</dbReference>
<dbReference type="PRINTS" id="PR00344">
    <property type="entry name" value="BCTRLSENSOR"/>
</dbReference>
<proteinExistence type="predicted"/>
<dbReference type="AlphaFoldDB" id="A0A3B0Y866"/>
<dbReference type="InterPro" id="IPR005467">
    <property type="entry name" value="His_kinase_dom"/>
</dbReference>
<gene>
    <name evidence="3" type="ORF">MNBD_GAMMA12-1116</name>
</gene>
<dbReference type="InterPro" id="IPR003594">
    <property type="entry name" value="HATPase_dom"/>
</dbReference>
<dbReference type="InterPro" id="IPR036890">
    <property type="entry name" value="HATPase_C_sf"/>
</dbReference>
<reference evidence="3" key="1">
    <citation type="submission" date="2018-06" db="EMBL/GenBank/DDBJ databases">
        <authorList>
            <person name="Zhirakovskaya E."/>
        </authorList>
    </citation>
    <scope>NUCLEOTIDE SEQUENCE</scope>
</reference>
<organism evidence="3">
    <name type="scientific">hydrothermal vent metagenome</name>
    <dbReference type="NCBI Taxonomy" id="652676"/>
    <lineage>
        <taxon>unclassified sequences</taxon>
        <taxon>metagenomes</taxon>
        <taxon>ecological metagenomes</taxon>
    </lineage>
</organism>
<dbReference type="GO" id="GO:0000155">
    <property type="term" value="F:phosphorelay sensor kinase activity"/>
    <property type="evidence" value="ECO:0007669"/>
    <property type="project" value="TreeGrafter"/>
</dbReference>
<protein>
    <submittedName>
        <fullName evidence="3">Signal transduction histidine kinase</fullName>
    </submittedName>
</protein>
<feature type="domain" description="Histidine kinase" evidence="2">
    <location>
        <begin position="16"/>
        <end position="230"/>
    </location>
</feature>
<dbReference type="PANTHER" id="PTHR43547">
    <property type="entry name" value="TWO-COMPONENT HISTIDINE KINASE"/>
    <property type="match status" value="1"/>
</dbReference>